<dbReference type="Proteomes" id="UP000187455">
    <property type="component" value="Unassembled WGS sequence"/>
</dbReference>
<dbReference type="GO" id="GO:0008988">
    <property type="term" value="F:rRNA (adenine-N6-)-methyltransferase activity"/>
    <property type="evidence" value="ECO:0007669"/>
    <property type="project" value="TreeGrafter"/>
</dbReference>
<dbReference type="InterPro" id="IPR002052">
    <property type="entry name" value="DNA_methylase_N6_adenine_CS"/>
</dbReference>
<dbReference type="PANTHER" id="PTHR23290">
    <property type="entry name" value="RRNA N6-ADENOSINE-METHYLTRANSFERASE METTL5"/>
    <property type="match status" value="1"/>
</dbReference>
<dbReference type="InterPro" id="IPR051720">
    <property type="entry name" value="rRNA_MeTrfase/Polyamine_Synth"/>
</dbReference>
<proteinExistence type="predicted"/>
<dbReference type="EMBL" id="LSSL01007182">
    <property type="protein sequence ID" value="OLY78133.1"/>
    <property type="molecule type" value="Genomic_DNA"/>
</dbReference>
<protein>
    <submittedName>
        <fullName evidence="1">Methyltransferase-like protein 5</fullName>
    </submittedName>
</protein>
<accession>A0A1R0GMM3</accession>
<dbReference type="EMBL" id="LSSL01007187">
    <property type="protein sequence ID" value="OLY78127.1"/>
    <property type="molecule type" value="Genomic_DNA"/>
</dbReference>
<evidence type="ECO:0000313" key="1">
    <source>
        <dbReference type="EMBL" id="OLY78127.1"/>
    </source>
</evidence>
<dbReference type="AlphaFoldDB" id="A0A1R0GMM3"/>
<evidence type="ECO:0000313" key="3">
    <source>
        <dbReference type="Proteomes" id="UP000187455"/>
    </source>
</evidence>
<gene>
    <name evidence="2" type="ORF">AYI68_g7828</name>
    <name evidence="1" type="ORF">AYI68_g7834</name>
</gene>
<dbReference type="OrthoDB" id="7848332at2759"/>
<dbReference type="PANTHER" id="PTHR23290:SF0">
    <property type="entry name" value="RRNA N6-ADENOSINE-METHYLTRANSFERASE METTL5"/>
    <property type="match status" value="1"/>
</dbReference>
<name>A0A1R0GMM3_9FUNG</name>
<dbReference type="GO" id="GO:0003676">
    <property type="term" value="F:nucleic acid binding"/>
    <property type="evidence" value="ECO:0007669"/>
    <property type="project" value="InterPro"/>
</dbReference>
<dbReference type="STRING" id="133383.A0A1R0GMM3"/>
<keyword evidence="1" id="KW-0489">Methyltransferase</keyword>
<dbReference type="InterPro" id="IPR029063">
    <property type="entry name" value="SAM-dependent_MTases_sf"/>
</dbReference>
<sequence>MELSERSDMIMANLSQSIKGSKKAANQKECQINEGLVHQMRKRFDTVVMNPPFGTKPGNKGIDMVFLEIGIELSKGAVYSFHKSSTRSYISKCADRWNYSFEVIAQLKVSSPI</sequence>
<organism evidence="1 3">
    <name type="scientific">Smittium mucronatum</name>
    <dbReference type="NCBI Taxonomy" id="133383"/>
    <lineage>
        <taxon>Eukaryota</taxon>
        <taxon>Fungi</taxon>
        <taxon>Fungi incertae sedis</taxon>
        <taxon>Zoopagomycota</taxon>
        <taxon>Kickxellomycotina</taxon>
        <taxon>Harpellomycetes</taxon>
        <taxon>Harpellales</taxon>
        <taxon>Legeriomycetaceae</taxon>
        <taxon>Smittium</taxon>
    </lineage>
</organism>
<dbReference type="PROSITE" id="PS00092">
    <property type="entry name" value="N6_MTASE"/>
    <property type="match status" value="1"/>
</dbReference>
<reference evidence="1" key="2">
    <citation type="submission" date="2017-01" db="EMBL/GenBank/DDBJ databases">
        <authorList>
            <person name="Mah S.A."/>
            <person name="Swanson W.J."/>
            <person name="Moy G.W."/>
            <person name="Vacquier V.D."/>
        </authorList>
    </citation>
    <scope>NUCLEOTIDE SEQUENCE</scope>
    <source>
        <strain evidence="1">ALG-7-W6</strain>
    </source>
</reference>
<evidence type="ECO:0000313" key="2">
    <source>
        <dbReference type="EMBL" id="OLY78133.1"/>
    </source>
</evidence>
<dbReference type="SUPFAM" id="SSF53335">
    <property type="entry name" value="S-adenosyl-L-methionine-dependent methyltransferases"/>
    <property type="match status" value="1"/>
</dbReference>
<keyword evidence="3" id="KW-1185">Reference proteome</keyword>
<comment type="caution">
    <text evidence="1">The sequence shown here is derived from an EMBL/GenBank/DDBJ whole genome shotgun (WGS) entry which is preliminary data.</text>
</comment>
<keyword evidence="1" id="KW-0808">Transferase</keyword>
<dbReference type="Gene3D" id="3.40.50.150">
    <property type="entry name" value="Vaccinia Virus protein VP39"/>
    <property type="match status" value="1"/>
</dbReference>
<reference evidence="1 3" key="1">
    <citation type="journal article" date="2016" name="Mol. Biol. Evol.">
        <title>Genome-Wide Survey of Gut Fungi (Harpellales) Reveals the First Horizontally Transferred Ubiquitin Gene from a Mosquito Host.</title>
        <authorList>
            <person name="Wang Y."/>
            <person name="White M.M."/>
            <person name="Kvist S."/>
            <person name="Moncalvo J.M."/>
        </authorList>
    </citation>
    <scope>NUCLEOTIDE SEQUENCE [LARGE SCALE GENOMIC DNA]</scope>
    <source>
        <strain evidence="1 3">ALG-7-W6</strain>
    </source>
</reference>